<dbReference type="OrthoDB" id="186786at2759"/>
<feature type="domain" description="Phospholipid/glycerol acyltransferase" evidence="5">
    <location>
        <begin position="81"/>
        <end position="208"/>
    </location>
</feature>
<dbReference type="CDD" id="cd07990">
    <property type="entry name" value="LPLAT_LCLAT1-like"/>
    <property type="match status" value="1"/>
</dbReference>
<dbReference type="AlphaFoldDB" id="A0A9N9MP73"/>
<keyword evidence="4" id="KW-1133">Transmembrane helix</keyword>
<keyword evidence="2" id="KW-0808">Transferase</keyword>
<protein>
    <recommendedName>
        <fullName evidence="5">Phospholipid/glycerol acyltransferase domain-containing protein</fullName>
    </recommendedName>
</protein>
<dbReference type="EMBL" id="OU892280">
    <property type="protein sequence ID" value="CAG9767735.1"/>
    <property type="molecule type" value="Genomic_DNA"/>
</dbReference>
<dbReference type="Pfam" id="PF01553">
    <property type="entry name" value="Acyltransferase"/>
    <property type="match status" value="1"/>
</dbReference>
<dbReference type="InterPro" id="IPR032098">
    <property type="entry name" value="Acyltransf_C"/>
</dbReference>
<dbReference type="InterPro" id="IPR002123">
    <property type="entry name" value="Plipid/glycerol_acylTrfase"/>
</dbReference>
<evidence type="ECO:0000256" key="3">
    <source>
        <dbReference type="ARBA" id="ARBA00023315"/>
    </source>
</evidence>
<evidence type="ECO:0000256" key="2">
    <source>
        <dbReference type="ARBA" id="ARBA00022679"/>
    </source>
</evidence>
<keyword evidence="4" id="KW-0472">Membrane</keyword>
<dbReference type="Proteomes" id="UP001152799">
    <property type="component" value="Chromosome 4"/>
</dbReference>
<dbReference type="PANTHER" id="PTHR10983:SF16">
    <property type="entry name" value="LYSOCARDIOLIPIN ACYLTRANSFERASE 1"/>
    <property type="match status" value="1"/>
</dbReference>
<evidence type="ECO:0000313" key="7">
    <source>
        <dbReference type="Proteomes" id="UP001152799"/>
    </source>
</evidence>
<feature type="transmembrane region" description="Helical" evidence="4">
    <location>
        <begin position="12"/>
        <end position="34"/>
    </location>
</feature>
<dbReference type="GO" id="GO:0005783">
    <property type="term" value="C:endoplasmic reticulum"/>
    <property type="evidence" value="ECO:0007669"/>
    <property type="project" value="TreeGrafter"/>
</dbReference>
<evidence type="ECO:0000313" key="6">
    <source>
        <dbReference type="EMBL" id="CAG9767735.1"/>
    </source>
</evidence>
<dbReference type="SUPFAM" id="SSF69593">
    <property type="entry name" value="Glycerol-3-phosphate (1)-acyltransferase"/>
    <property type="match status" value="1"/>
</dbReference>
<feature type="transmembrane region" description="Helical" evidence="4">
    <location>
        <begin position="335"/>
        <end position="358"/>
    </location>
</feature>
<evidence type="ECO:0000259" key="5">
    <source>
        <dbReference type="SMART" id="SM00563"/>
    </source>
</evidence>
<proteinExistence type="inferred from homology"/>
<feature type="transmembrane region" description="Helical" evidence="4">
    <location>
        <begin position="310"/>
        <end position="329"/>
    </location>
</feature>
<dbReference type="SMART" id="SM00563">
    <property type="entry name" value="PlsC"/>
    <property type="match status" value="1"/>
</dbReference>
<organism evidence="6 7">
    <name type="scientific">Ceutorhynchus assimilis</name>
    <name type="common">cabbage seed weevil</name>
    <dbReference type="NCBI Taxonomy" id="467358"/>
    <lineage>
        <taxon>Eukaryota</taxon>
        <taxon>Metazoa</taxon>
        <taxon>Ecdysozoa</taxon>
        <taxon>Arthropoda</taxon>
        <taxon>Hexapoda</taxon>
        <taxon>Insecta</taxon>
        <taxon>Pterygota</taxon>
        <taxon>Neoptera</taxon>
        <taxon>Endopterygota</taxon>
        <taxon>Coleoptera</taxon>
        <taxon>Polyphaga</taxon>
        <taxon>Cucujiformia</taxon>
        <taxon>Curculionidae</taxon>
        <taxon>Ceutorhynchinae</taxon>
        <taxon>Ceutorhynchus</taxon>
    </lineage>
</organism>
<gene>
    <name evidence="6" type="ORF">CEUTPL_LOCUS8292</name>
</gene>
<dbReference type="GO" id="GO:0036149">
    <property type="term" value="P:phosphatidylinositol acyl-chain remodeling"/>
    <property type="evidence" value="ECO:0007669"/>
    <property type="project" value="TreeGrafter"/>
</dbReference>
<sequence length="378" mass="44573">MQEISKYIQGLLYFWSCNCSMFGGYLLFVPLIWLQILTPKFHRKILDFVVNSWQYYITTLLLRQNCQVQVTGDPINSDEVSLIISNHRTRVDWNFLWPVMYHAVQGKNRWWYSTKFVLKKSIKNVPIAGWVMQMAMYIFINRNWEEDKKLLNNYIDYVAEMAYKHILILFPEGTDLTPKTKQSSDKFADANGLPKYKHVLHPRCTGFVYLVDEMRKNKCLDAVYDVTLIYPDDCPQTEEELFVQGKIPQKVMAHLVRYPVPLLPDTQDELKQFLEKRWLEKEKVIEEFTKTGHFLQHGKILEGEYLTLPWAYFIHLVWMAGTAALVYLISISQVFFYMVICHMVLLYVVPPHVTAYTIRKALCRLISRRKVTAIGKDN</sequence>
<keyword evidence="3" id="KW-0012">Acyltransferase</keyword>
<dbReference type="PANTHER" id="PTHR10983">
    <property type="entry name" value="1-ACYLGLYCEROL-3-PHOSPHATE ACYLTRANSFERASE-RELATED"/>
    <property type="match status" value="1"/>
</dbReference>
<dbReference type="Pfam" id="PF16076">
    <property type="entry name" value="Acyltransf_C"/>
    <property type="match status" value="1"/>
</dbReference>
<accession>A0A9N9MP73</accession>
<keyword evidence="4" id="KW-0812">Transmembrane</keyword>
<evidence type="ECO:0000256" key="4">
    <source>
        <dbReference type="SAM" id="Phobius"/>
    </source>
</evidence>
<evidence type="ECO:0000256" key="1">
    <source>
        <dbReference type="ARBA" id="ARBA00008655"/>
    </source>
</evidence>
<keyword evidence="7" id="KW-1185">Reference proteome</keyword>
<reference evidence="6" key="1">
    <citation type="submission" date="2022-01" db="EMBL/GenBank/DDBJ databases">
        <authorList>
            <person name="King R."/>
        </authorList>
    </citation>
    <scope>NUCLEOTIDE SEQUENCE</scope>
</reference>
<name>A0A9N9MP73_9CUCU</name>
<dbReference type="GO" id="GO:0016746">
    <property type="term" value="F:acyltransferase activity"/>
    <property type="evidence" value="ECO:0007669"/>
    <property type="project" value="UniProtKB-KW"/>
</dbReference>
<comment type="similarity">
    <text evidence="1">Belongs to the 1-acyl-sn-glycerol-3-phosphate acyltransferase family.</text>
</comment>